<dbReference type="EMBL" id="VFJC01000005">
    <property type="protein sequence ID" value="KAB5579669.1"/>
    <property type="molecule type" value="Genomic_DNA"/>
</dbReference>
<sequence length="192" mass="22703">MCVCKALFLLWIFSLLSRNGFGYNYEDYSDFSYNDITDGDQQESASPCPSDDGERLHWDKIFIMMENSHMMQKILLQANEELKMEISSLRNHIQKISSDISTSCLRVVKETCLSINAQQNLRVNQNMTRLKRDVQQNVSVQQLEEMKVREKMKELKNVEEMMEMDKTEKMEESDKRLEMDKMEILEMMKNSK</sequence>
<evidence type="ECO:0000256" key="1">
    <source>
        <dbReference type="SAM" id="SignalP"/>
    </source>
</evidence>
<dbReference type="GO" id="GO:0001849">
    <property type="term" value="F:complement component C1q complex binding"/>
    <property type="evidence" value="ECO:0007669"/>
    <property type="project" value="TreeGrafter"/>
</dbReference>
<dbReference type="AlphaFoldDB" id="A0A5N5PJ36"/>
<reference evidence="2 3" key="1">
    <citation type="submission" date="2019-06" db="EMBL/GenBank/DDBJ databases">
        <title>A chromosome-scale genome assembly of the striped catfish, Pangasianodon hypophthalmus.</title>
        <authorList>
            <person name="Wen M."/>
            <person name="Zahm M."/>
            <person name="Roques C."/>
            <person name="Cabau C."/>
            <person name="Klopp C."/>
            <person name="Donnadieu C."/>
            <person name="Jouanno E."/>
            <person name="Avarre J.-C."/>
            <person name="Campet M."/>
            <person name="Ha T.T.T."/>
            <person name="Dugue R."/>
            <person name="Lampietro C."/>
            <person name="Louis A."/>
            <person name="Herpin A."/>
            <person name="Echchiki A."/>
            <person name="Berthelot C."/>
            <person name="Parey E."/>
            <person name="Roest-Crollius H."/>
            <person name="Braasch I."/>
            <person name="Postlethwait J."/>
            <person name="Bobe J."/>
            <person name="Montfort J."/>
            <person name="Bouchez O."/>
            <person name="Begum T."/>
            <person name="Schartl M."/>
            <person name="Guiguen Y."/>
        </authorList>
    </citation>
    <scope>NUCLEOTIDE SEQUENCE [LARGE SCALE GENOMIC DNA]</scope>
    <source>
        <strain evidence="2 3">Indonesia</strain>
        <tissue evidence="2">Blood</tissue>
    </source>
</reference>
<feature type="signal peptide" evidence="1">
    <location>
        <begin position="1"/>
        <end position="22"/>
    </location>
</feature>
<feature type="chain" id="PRO_5024394641" evidence="1">
    <location>
        <begin position="23"/>
        <end position="192"/>
    </location>
</feature>
<keyword evidence="1" id="KW-0732">Signal</keyword>
<dbReference type="GO" id="GO:0005615">
    <property type="term" value="C:extracellular space"/>
    <property type="evidence" value="ECO:0007669"/>
    <property type="project" value="TreeGrafter"/>
</dbReference>
<dbReference type="PANTHER" id="PTHR46943">
    <property type="entry name" value="PENTRAXIN-RELATED PROTEIN PTX3"/>
    <property type="match status" value="1"/>
</dbReference>
<gene>
    <name evidence="2" type="ORF">PHYPO_G00197620</name>
</gene>
<dbReference type="Proteomes" id="UP000327468">
    <property type="component" value="Chromosome 4"/>
</dbReference>
<dbReference type="PANTHER" id="PTHR46943:SF1">
    <property type="entry name" value="PENTRAXIN-RELATED PROTEIN PTX3"/>
    <property type="match status" value="1"/>
</dbReference>
<protein>
    <submittedName>
        <fullName evidence="2">Uncharacterized protein</fullName>
    </submittedName>
</protein>
<dbReference type="InterPro" id="IPR042837">
    <property type="entry name" value="PTX3"/>
</dbReference>
<name>A0A5N5PJ36_PANHP</name>
<organism evidence="2 3">
    <name type="scientific">Pangasianodon hypophthalmus</name>
    <name type="common">Striped catfish</name>
    <name type="synonym">Helicophagus hypophthalmus</name>
    <dbReference type="NCBI Taxonomy" id="310915"/>
    <lineage>
        <taxon>Eukaryota</taxon>
        <taxon>Metazoa</taxon>
        <taxon>Chordata</taxon>
        <taxon>Craniata</taxon>
        <taxon>Vertebrata</taxon>
        <taxon>Euteleostomi</taxon>
        <taxon>Actinopterygii</taxon>
        <taxon>Neopterygii</taxon>
        <taxon>Teleostei</taxon>
        <taxon>Ostariophysi</taxon>
        <taxon>Siluriformes</taxon>
        <taxon>Pangasiidae</taxon>
        <taxon>Pangasianodon</taxon>
    </lineage>
</organism>
<dbReference type="GO" id="GO:0045087">
    <property type="term" value="P:innate immune response"/>
    <property type="evidence" value="ECO:0007669"/>
    <property type="project" value="TreeGrafter"/>
</dbReference>
<evidence type="ECO:0000313" key="3">
    <source>
        <dbReference type="Proteomes" id="UP000327468"/>
    </source>
</evidence>
<proteinExistence type="predicted"/>
<evidence type="ECO:0000313" key="2">
    <source>
        <dbReference type="EMBL" id="KAB5579669.1"/>
    </source>
</evidence>
<accession>A0A5N5PJ36</accession>
<keyword evidence="3" id="KW-1185">Reference proteome</keyword>
<comment type="caution">
    <text evidence="2">The sequence shown here is derived from an EMBL/GenBank/DDBJ whole genome shotgun (WGS) entry which is preliminary data.</text>
</comment>